<evidence type="ECO:0000256" key="1">
    <source>
        <dbReference type="SAM" id="MobiDB-lite"/>
    </source>
</evidence>
<dbReference type="EMBL" id="JBHTBS010000007">
    <property type="protein sequence ID" value="MFC7338412.1"/>
    <property type="molecule type" value="Genomic_DNA"/>
</dbReference>
<gene>
    <name evidence="3" type="ORF">ACFQY0_14555</name>
</gene>
<accession>A0ABW2L7S2</accession>
<name>A0ABW2L7S2_9BACT</name>
<keyword evidence="2" id="KW-0732">Signal</keyword>
<reference evidence="4" key="1">
    <citation type="journal article" date="2019" name="Int. J. Syst. Evol. Microbiol.">
        <title>The Global Catalogue of Microorganisms (GCM) 10K type strain sequencing project: providing services to taxonomists for standard genome sequencing and annotation.</title>
        <authorList>
            <consortium name="The Broad Institute Genomics Platform"/>
            <consortium name="The Broad Institute Genome Sequencing Center for Infectious Disease"/>
            <person name="Wu L."/>
            <person name="Ma J."/>
        </authorList>
    </citation>
    <scope>NUCLEOTIDE SEQUENCE [LARGE SCALE GENOMIC DNA]</scope>
    <source>
        <strain evidence="4">CGMCC 4.1467</strain>
    </source>
</reference>
<protein>
    <recommendedName>
        <fullName evidence="5">Lipoprotein</fullName>
    </recommendedName>
</protein>
<dbReference type="Proteomes" id="UP001596472">
    <property type="component" value="Unassembled WGS sequence"/>
</dbReference>
<evidence type="ECO:0000313" key="3">
    <source>
        <dbReference type="EMBL" id="MFC7338412.1"/>
    </source>
</evidence>
<dbReference type="RefSeq" id="WP_379713708.1">
    <property type="nucleotide sequence ID" value="NZ_JBHTBS010000007.1"/>
</dbReference>
<comment type="caution">
    <text evidence="3">The sequence shown here is derived from an EMBL/GenBank/DDBJ whole genome shotgun (WGS) entry which is preliminary data.</text>
</comment>
<proteinExistence type="predicted"/>
<organism evidence="3 4">
    <name type="scientific">Haloferula chungangensis</name>
    <dbReference type="NCBI Taxonomy" id="1048331"/>
    <lineage>
        <taxon>Bacteria</taxon>
        <taxon>Pseudomonadati</taxon>
        <taxon>Verrucomicrobiota</taxon>
        <taxon>Verrucomicrobiia</taxon>
        <taxon>Verrucomicrobiales</taxon>
        <taxon>Verrucomicrobiaceae</taxon>
        <taxon>Haloferula</taxon>
    </lineage>
</organism>
<dbReference type="PROSITE" id="PS51257">
    <property type="entry name" value="PROKAR_LIPOPROTEIN"/>
    <property type="match status" value="1"/>
</dbReference>
<feature type="compositionally biased region" description="Basic and acidic residues" evidence="1">
    <location>
        <begin position="39"/>
        <end position="76"/>
    </location>
</feature>
<sequence length="116" mass="12730">MTRLIALTLVLTLSSCGLIQMPFRVVGGVTKGTAQAVRKPIDAHKERKARKEAQKAKEEAKKKREEASKQSDDHLPPELLPPSNDGNPDLEALESLDPNLPPLPSEYQDLPPIGEE</sequence>
<feature type="region of interest" description="Disordered" evidence="1">
    <location>
        <begin position="33"/>
        <end position="116"/>
    </location>
</feature>
<feature type="signal peptide" evidence="2">
    <location>
        <begin position="1"/>
        <end position="19"/>
    </location>
</feature>
<evidence type="ECO:0008006" key="5">
    <source>
        <dbReference type="Google" id="ProtNLM"/>
    </source>
</evidence>
<feature type="chain" id="PRO_5046321906" description="Lipoprotein" evidence="2">
    <location>
        <begin position="20"/>
        <end position="116"/>
    </location>
</feature>
<evidence type="ECO:0000256" key="2">
    <source>
        <dbReference type="SAM" id="SignalP"/>
    </source>
</evidence>
<keyword evidence="4" id="KW-1185">Reference proteome</keyword>
<evidence type="ECO:0000313" key="4">
    <source>
        <dbReference type="Proteomes" id="UP001596472"/>
    </source>
</evidence>